<dbReference type="InterPro" id="IPR011527">
    <property type="entry name" value="ABC1_TM_dom"/>
</dbReference>
<feature type="domain" description="ABC transmembrane type-1" evidence="8">
    <location>
        <begin position="17"/>
        <end position="299"/>
    </location>
</feature>
<dbReference type="GO" id="GO:0016887">
    <property type="term" value="F:ATP hydrolysis activity"/>
    <property type="evidence" value="ECO:0007669"/>
    <property type="project" value="InterPro"/>
</dbReference>
<dbReference type="PROSITE" id="PS00211">
    <property type="entry name" value="ABC_TRANSPORTER_1"/>
    <property type="match status" value="1"/>
</dbReference>
<feature type="transmembrane region" description="Helical" evidence="7">
    <location>
        <begin position="132"/>
        <end position="150"/>
    </location>
</feature>
<sequence length="532" mass="61867">MKKFLFSSFRNNLTIIIGLGFFSMFSSVFSLVLPYFNGVFLDVILKKPDIKIIYNFALVLFLFGIISCIVNFFYSMSMTKVKNTIIYKCIFNIILHLRNVPVRSIDKYDPTYLNNRIVSDVSSIFEFFIENYASVFANGVSILLTLIFLLMIDNKLIVLILIFIPLYIVLFLLMKNPLFKIGIKFKEQRNIFYSNLNEQYSINEFIKINANFSFWNNYLISLVKNYITDVLKYNKTIYLFSSADSILSLLYTVTTLIVGGTSIINKTMSIGEFTIINAYLNLIQKNIRYFLNLGKGYQDAYAAYIRIKELLDLQEETNGYIIKNEISCIKVNRLEHLFLKNKANVFFEKNKIYGLIGDNGVGKTSLLKLLIGVFSDNTSGNIEYDGIDIKQFNMYEMRNKYIAMLPQNIYFYNLRLREIFSCYSENIVKKIEYTIDYYNIAPLYFNENFNIYQLLERRICDFSGGEKQKILFLCVLLKKAKLYIFDEPSAGLDNSSVELLKNCICKIAKQSIVIIVTHDENLCSICDVLYEL</sequence>
<dbReference type="Pfam" id="PF00005">
    <property type="entry name" value="ABC_tran"/>
    <property type="match status" value="1"/>
</dbReference>
<comment type="subcellular location">
    <subcellularLocation>
        <location evidence="1">Cell membrane</location>
        <topology evidence="1">Multi-pass membrane protein</topology>
    </subcellularLocation>
</comment>
<dbReference type="AlphaFoldDB" id="A0A3E4LI24"/>
<reference evidence="9 10" key="1">
    <citation type="submission" date="2018-08" db="EMBL/GenBank/DDBJ databases">
        <title>A genome reference for cultivated species of the human gut microbiota.</title>
        <authorList>
            <person name="Zou Y."/>
            <person name="Xue W."/>
            <person name="Luo G."/>
        </authorList>
    </citation>
    <scope>NUCLEOTIDE SEQUENCE [LARGE SCALE GENOMIC DNA]</scope>
    <source>
        <strain evidence="9 10">TF11-7</strain>
    </source>
</reference>
<feature type="transmembrane region" description="Helical" evidence="7">
    <location>
        <begin position="52"/>
        <end position="74"/>
    </location>
</feature>
<keyword evidence="5 7" id="KW-1133">Transmembrane helix</keyword>
<organism evidence="9 10">
    <name type="scientific">[Ruminococcus] lactaris</name>
    <dbReference type="NCBI Taxonomy" id="46228"/>
    <lineage>
        <taxon>Bacteria</taxon>
        <taxon>Bacillati</taxon>
        <taxon>Bacillota</taxon>
        <taxon>Clostridia</taxon>
        <taxon>Lachnospirales</taxon>
        <taxon>Lachnospiraceae</taxon>
        <taxon>Mediterraneibacter</taxon>
    </lineage>
</organism>
<dbReference type="Gene3D" id="1.20.1560.10">
    <property type="entry name" value="ABC transporter type 1, transmembrane domain"/>
    <property type="match status" value="1"/>
</dbReference>
<dbReference type="SUPFAM" id="SSF90123">
    <property type="entry name" value="ABC transporter transmembrane region"/>
    <property type="match status" value="1"/>
</dbReference>
<dbReference type="PANTHER" id="PTHR43394">
    <property type="entry name" value="ATP-DEPENDENT PERMEASE MDL1, MITOCHONDRIAL"/>
    <property type="match status" value="1"/>
</dbReference>
<evidence type="ECO:0000256" key="1">
    <source>
        <dbReference type="ARBA" id="ARBA00004651"/>
    </source>
</evidence>
<evidence type="ECO:0000256" key="2">
    <source>
        <dbReference type="ARBA" id="ARBA00022692"/>
    </source>
</evidence>
<dbReference type="InterPro" id="IPR017871">
    <property type="entry name" value="ABC_transporter-like_CS"/>
</dbReference>
<dbReference type="PROSITE" id="PS50929">
    <property type="entry name" value="ABC_TM1F"/>
    <property type="match status" value="1"/>
</dbReference>
<evidence type="ECO:0000256" key="7">
    <source>
        <dbReference type="SAM" id="Phobius"/>
    </source>
</evidence>
<feature type="transmembrane region" description="Helical" evidence="7">
    <location>
        <begin position="12"/>
        <end position="32"/>
    </location>
</feature>
<evidence type="ECO:0000313" key="10">
    <source>
        <dbReference type="Proteomes" id="UP000260793"/>
    </source>
</evidence>
<dbReference type="Proteomes" id="UP000260793">
    <property type="component" value="Unassembled WGS sequence"/>
</dbReference>
<keyword evidence="6 7" id="KW-0472">Membrane</keyword>
<dbReference type="SUPFAM" id="SSF52540">
    <property type="entry name" value="P-loop containing nucleoside triphosphate hydrolases"/>
    <property type="match status" value="1"/>
</dbReference>
<dbReference type="CDD" id="cd07346">
    <property type="entry name" value="ABC_6TM_exporters"/>
    <property type="match status" value="1"/>
</dbReference>
<evidence type="ECO:0000256" key="6">
    <source>
        <dbReference type="ARBA" id="ARBA00023136"/>
    </source>
</evidence>
<gene>
    <name evidence="9" type="ORF">DXD17_13130</name>
</gene>
<dbReference type="EMBL" id="QSQN01000046">
    <property type="protein sequence ID" value="RGK37123.1"/>
    <property type="molecule type" value="Genomic_DNA"/>
</dbReference>
<keyword evidence="3" id="KW-0547">Nucleotide-binding</keyword>
<evidence type="ECO:0000256" key="3">
    <source>
        <dbReference type="ARBA" id="ARBA00022741"/>
    </source>
</evidence>
<feature type="transmembrane region" description="Helical" evidence="7">
    <location>
        <begin position="156"/>
        <end position="174"/>
    </location>
</feature>
<evidence type="ECO:0000259" key="8">
    <source>
        <dbReference type="PROSITE" id="PS50929"/>
    </source>
</evidence>
<dbReference type="InterPro" id="IPR003593">
    <property type="entry name" value="AAA+_ATPase"/>
</dbReference>
<dbReference type="InterPro" id="IPR003439">
    <property type="entry name" value="ABC_transporter-like_ATP-bd"/>
</dbReference>
<dbReference type="SMART" id="SM00382">
    <property type="entry name" value="AAA"/>
    <property type="match status" value="1"/>
</dbReference>
<evidence type="ECO:0000313" key="9">
    <source>
        <dbReference type="EMBL" id="RGK37123.1"/>
    </source>
</evidence>
<dbReference type="Pfam" id="PF00664">
    <property type="entry name" value="ABC_membrane"/>
    <property type="match status" value="1"/>
</dbReference>
<accession>A0A3E4LI24</accession>
<dbReference type="RefSeq" id="WP_092072974.1">
    <property type="nucleotide sequence ID" value="NZ_QSQN01000046.1"/>
</dbReference>
<dbReference type="PANTHER" id="PTHR43394:SF1">
    <property type="entry name" value="ATP-BINDING CASSETTE SUB-FAMILY B MEMBER 10, MITOCHONDRIAL"/>
    <property type="match status" value="1"/>
</dbReference>
<dbReference type="GO" id="GO:0015421">
    <property type="term" value="F:ABC-type oligopeptide transporter activity"/>
    <property type="evidence" value="ECO:0007669"/>
    <property type="project" value="TreeGrafter"/>
</dbReference>
<dbReference type="InterPro" id="IPR039421">
    <property type="entry name" value="Type_1_exporter"/>
</dbReference>
<dbReference type="GO" id="GO:0005886">
    <property type="term" value="C:plasma membrane"/>
    <property type="evidence" value="ECO:0007669"/>
    <property type="project" value="UniProtKB-SubCell"/>
</dbReference>
<dbReference type="Gene3D" id="3.40.50.300">
    <property type="entry name" value="P-loop containing nucleotide triphosphate hydrolases"/>
    <property type="match status" value="1"/>
</dbReference>
<name>A0A3E4LI24_9FIRM</name>
<evidence type="ECO:0000256" key="5">
    <source>
        <dbReference type="ARBA" id="ARBA00022989"/>
    </source>
</evidence>
<proteinExistence type="predicted"/>
<dbReference type="GO" id="GO:0005524">
    <property type="term" value="F:ATP binding"/>
    <property type="evidence" value="ECO:0007669"/>
    <property type="project" value="UniProtKB-KW"/>
</dbReference>
<protein>
    <submittedName>
        <fullName evidence="9">ABC transporter ATP-binding protein</fullName>
    </submittedName>
</protein>
<keyword evidence="4 9" id="KW-0067">ATP-binding</keyword>
<dbReference type="InterPro" id="IPR036640">
    <property type="entry name" value="ABC1_TM_sf"/>
</dbReference>
<comment type="caution">
    <text evidence="9">The sequence shown here is derived from an EMBL/GenBank/DDBJ whole genome shotgun (WGS) entry which is preliminary data.</text>
</comment>
<evidence type="ECO:0000256" key="4">
    <source>
        <dbReference type="ARBA" id="ARBA00022840"/>
    </source>
</evidence>
<dbReference type="InterPro" id="IPR027417">
    <property type="entry name" value="P-loop_NTPase"/>
</dbReference>
<keyword evidence="2 7" id="KW-0812">Transmembrane</keyword>